<keyword evidence="20" id="KW-1185">Reference proteome</keyword>
<keyword evidence="4" id="KW-0813">Transport</keyword>
<feature type="transmembrane region" description="Helical" evidence="16">
    <location>
        <begin position="1085"/>
        <end position="1105"/>
    </location>
</feature>
<reference evidence="19" key="1">
    <citation type="submission" date="2022-07" db="EMBL/GenBank/DDBJ databases">
        <authorList>
            <person name="Trinca V."/>
            <person name="Uliana J.V.C."/>
            <person name="Torres T.T."/>
            <person name="Ward R.J."/>
            <person name="Monesi N."/>
        </authorList>
    </citation>
    <scope>NUCLEOTIDE SEQUENCE</scope>
    <source>
        <strain evidence="19">HSMRA1968</strain>
        <tissue evidence="19">Whole embryos</tissue>
    </source>
</reference>
<dbReference type="CDD" id="cd18603">
    <property type="entry name" value="ABC_6TM_MRP1_2_3_6_D2_like"/>
    <property type="match status" value="1"/>
</dbReference>
<dbReference type="Gene3D" id="3.40.50.300">
    <property type="entry name" value="P-loop containing nucleotide triphosphate hydrolases"/>
    <property type="match status" value="2"/>
</dbReference>
<dbReference type="SUPFAM" id="SSF90123">
    <property type="entry name" value="ABC transporter transmembrane region"/>
    <property type="match status" value="2"/>
</dbReference>
<feature type="transmembrane region" description="Helical" evidence="16">
    <location>
        <begin position="168"/>
        <end position="190"/>
    </location>
</feature>
<gene>
    <name evidence="19" type="primary">ABCC1_7</name>
    <name evidence="19" type="ORF">Bhyg_02945</name>
</gene>
<evidence type="ECO:0000256" key="2">
    <source>
        <dbReference type="ARBA" id="ARBA00004651"/>
    </source>
</evidence>
<dbReference type="CDD" id="cd03250">
    <property type="entry name" value="ABCC_MRP_domain1"/>
    <property type="match status" value="1"/>
</dbReference>
<dbReference type="FunFam" id="3.40.50.300:FF:000074">
    <property type="entry name" value="Multidrug resistance-associated protein 5 isoform 1"/>
    <property type="match status" value="1"/>
</dbReference>
<dbReference type="GO" id="GO:0005524">
    <property type="term" value="F:ATP binding"/>
    <property type="evidence" value="ECO:0007669"/>
    <property type="project" value="UniProtKB-KW"/>
</dbReference>
<dbReference type="Pfam" id="PF00005">
    <property type="entry name" value="ABC_tran"/>
    <property type="match status" value="2"/>
</dbReference>
<keyword evidence="5" id="KW-1003">Cell membrane</keyword>
<keyword evidence="7 16" id="KW-0812">Transmembrane</keyword>
<evidence type="ECO:0000256" key="11">
    <source>
        <dbReference type="ARBA" id="ARBA00022967"/>
    </source>
</evidence>
<dbReference type="InterPro" id="IPR050173">
    <property type="entry name" value="ABC_transporter_C-like"/>
</dbReference>
<evidence type="ECO:0000256" key="12">
    <source>
        <dbReference type="ARBA" id="ARBA00022989"/>
    </source>
</evidence>
<protein>
    <recommendedName>
        <fullName evidence="14">ABC-type glutathione-S-conjugate transporter</fullName>
        <ecNumber evidence="14">7.6.2.3</ecNumber>
    </recommendedName>
</protein>
<dbReference type="InterPro" id="IPR011527">
    <property type="entry name" value="ABC1_TM_dom"/>
</dbReference>
<evidence type="ECO:0000256" key="3">
    <source>
        <dbReference type="ARBA" id="ARBA00009726"/>
    </source>
</evidence>
<feature type="transmembrane region" description="Helical" evidence="16">
    <location>
        <begin position="439"/>
        <end position="461"/>
    </location>
</feature>
<comment type="similarity">
    <text evidence="3">Belongs to the ABC transporter superfamily. ABCC family. Conjugate transporter (TC 3.A.1.208) subfamily.</text>
</comment>
<evidence type="ECO:0000256" key="16">
    <source>
        <dbReference type="SAM" id="Phobius"/>
    </source>
</evidence>
<evidence type="ECO:0000256" key="10">
    <source>
        <dbReference type="ARBA" id="ARBA00022840"/>
    </source>
</evidence>
<dbReference type="PANTHER" id="PTHR24223:SF443">
    <property type="entry name" value="MULTIDRUG-RESISTANCE LIKE PROTEIN 1, ISOFORM I"/>
    <property type="match status" value="1"/>
</dbReference>
<evidence type="ECO:0000256" key="13">
    <source>
        <dbReference type="ARBA" id="ARBA00023136"/>
    </source>
</evidence>
<dbReference type="InterPro" id="IPR036640">
    <property type="entry name" value="ABC1_TM_sf"/>
</dbReference>
<name>A0A9Q0S709_9DIPT</name>
<dbReference type="EC" id="7.6.2.3" evidence="14"/>
<keyword evidence="9" id="KW-0547">Nucleotide-binding</keyword>
<feature type="transmembrane region" description="Helical" evidence="16">
    <location>
        <begin position="1170"/>
        <end position="1191"/>
    </location>
</feature>
<feature type="transmembrane region" description="Helical" evidence="16">
    <location>
        <begin position="277"/>
        <end position="297"/>
    </location>
</feature>
<dbReference type="PROSITE" id="PS00211">
    <property type="entry name" value="ABC_TRANSPORTER_1"/>
    <property type="match status" value="2"/>
</dbReference>
<dbReference type="InterPro" id="IPR056227">
    <property type="entry name" value="TMD0_ABC"/>
</dbReference>
<keyword evidence="11" id="KW-1278">Translocase</keyword>
<feature type="transmembrane region" description="Helical" evidence="16">
    <location>
        <begin position="945"/>
        <end position="967"/>
    </location>
</feature>
<feature type="transmembrane region" description="Helical" evidence="16">
    <location>
        <begin position="63"/>
        <end position="88"/>
    </location>
</feature>
<dbReference type="GO" id="GO:0005886">
    <property type="term" value="C:plasma membrane"/>
    <property type="evidence" value="ECO:0007669"/>
    <property type="project" value="UniProtKB-SubCell"/>
</dbReference>
<feature type="transmembrane region" description="Helical" evidence="16">
    <location>
        <begin position="130"/>
        <end position="148"/>
    </location>
</feature>
<evidence type="ECO:0000259" key="18">
    <source>
        <dbReference type="PROSITE" id="PS50929"/>
    </source>
</evidence>
<dbReference type="FunFam" id="1.20.1560.10:FF:000001">
    <property type="entry name" value="ATP-binding cassette subfamily C member 1"/>
    <property type="match status" value="1"/>
</dbReference>
<evidence type="ECO:0000256" key="7">
    <source>
        <dbReference type="ARBA" id="ARBA00022692"/>
    </source>
</evidence>
<dbReference type="GO" id="GO:0005774">
    <property type="term" value="C:vacuolar membrane"/>
    <property type="evidence" value="ECO:0007669"/>
    <property type="project" value="UniProtKB-SubCell"/>
</dbReference>
<evidence type="ECO:0000313" key="19">
    <source>
        <dbReference type="EMBL" id="KAJ6647722.1"/>
    </source>
</evidence>
<dbReference type="InterPro" id="IPR027417">
    <property type="entry name" value="P-loop_NTPase"/>
</dbReference>
<evidence type="ECO:0000313" key="20">
    <source>
        <dbReference type="Proteomes" id="UP001151699"/>
    </source>
</evidence>
<dbReference type="OrthoDB" id="6500128at2759"/>
<dbReference type="NCBIfam" id="TIGR00957">
    <property type="entry name" value="MRP_assoc_pro"/>
    <property type="match status" value="1"/>
</dbReference>
<dbReference type="InterPro" id="IPR003593">
    <property type="entry name" value="AAA+_ATPase"/>
</dbReference>
<dbReference type="FunFam" id="1.20.1560.10:FF:000020">
    <property type="entry name" value="ABC metal ion transporter"/>
    <property type="match status" value="1"/>
</dbReference>
<dbReference type="InterPro" id="IPR017871">
    <property type="entry name" value="ABC_transporter-like_CS"/>
</dbReference>
<evidence type="ECO:0000256" key="4">
    <source>
        <dbReference type="ARBA" id="ARBA00022448"/>
    </source>
</evidence>
<sequence length="1503" mass="169378">MEEFCGSQFWNNNLTWFTEDPDLTVCFQKTVLVWAPCFYLWIFLWMDVVYIKRSMNANVPWGILNVSKLILTAALISLSAIDVFVAMSLNDSGKIFPVDFYTPLVKMLTFVLSSLLVYLNKKNGMQASGVLFFFWFLLFVFSVPQFRSEIRRQSLRQQNGSATFWDEYNFVSFMTNFALTAFMFLLNCLADQEPLMKKYPKPENPCPEKYSNFVSRLTFAWFDKMAWKGYKMPLKQTDLWELKPEDKTTEIVPSFAKHWQRETDILTKKNMRSTKKIATLSIVPVMWKTFGVSFLFATGLKLAEDIILFVSPQLLGLTIDFIDSSKEEEDRPELWKGFLYASLLFVVASLQTVVFTHFYHRMYMVGFRIRTALISAIYRKALVVSNAARKETTVGEITNLMSIDADRFTDLLLYINLAWSAPLQIAIAMYFLWSKLGPSVLAGFAVMLLSMPITGVLLNVISNCYTKQMAYKDDRIKMMSEILNGIKVLKLYAWENSFQSHVNRIRSKEIKTLRKTAFLDSVAYLIWATVPFLVSLLTFGVFVLIDEKNVLTPQIAFVALNLFNIIRFPLVMLPDLVTNFVETKVSVDRINKFLNSDELDAESIEHYEEERAPLLMEDASFSWEGKKAMLSNLNIRVGQGELVAVVGSVGSGKSSLLAAFLGEMEKISGRVNTVGKIAYVSQQAWIQNCTLQENILFGKPLDQKRYREVITSCALKPDFEILPAGDQTEIGEKGINLSGGQKQRVSLARAVYNDADIYFLDDPLSAVDSHVGQHIFDEVIGPTGLLDSKTRVMVTHAINFLPKVDNILVLKNGEISETGSYTALLSKKGAFAEFLMQYVQETNSDEEDAEEFKLQMQKTGKIDEEFMRKLDRSISRRSERKIKSFSELSRQSSTASEISVRSTVSKGAQRCLPIKDTLIMEEELQVGSVKLEVYKHYVKSVGMKWLLLMLSANILFQVFSIGSNLWLSKWSTDPNAGTDTYLRDTYLSVYGAFGLLLASSGFLLDLAPRLGGLVAGVRLHETLLHGILRAPLSFFETTPTGRILSRFAKDIDAIDNSLPRLVSDVFGLSFEVLATMVVISTSTYLFLVVIIPIALMYYCLQRIYIAASRQLKRLESVSRSPIYSHFGETLHGAHTIRAYSVQERFIEESDNRLDTNQTSEFASIVASRWLGIRLEMVANLVILFAASFAVLNRDTISSGVAGLSIAYSLQITEGLNYLVRSISSLETETVSVERTKEYSRTVPEAAWTITKKLLPKNWPEVGTVEFNDFQVRYRDGLELVLKGISFKINGGEKVGIVGRTGAGKSSLTLSLFRIIESAGGSIIIDGQDISSLGLHDLRSRLTIIPQDPVLFSGTLRLNLDPFEQNSDTELWTALEHAHLKSFVEGLTAGLNHEITEGGENLSVGQRQLVCLARALLRKTKVLILDEATAAVDMETDDLIQQTIRAEFHDCTVLTIAHRLNTIMDSDKVIVLDQGEMCEFASPNELLHNKFSIFYNMAKESGLV</sequence>
<evidence type="ECO:0000256" key="9">
    <source>
        <dbReference type="ARBA" id="ARBA00022741"/>
    </source>
</evidence>
<keyword evidence="13 16" id="KW-0472">Membrane</keyword>
<dbReference type="FunFam" id="3.40.50.300:FF:000293">
    <property type="entry name" value="ATP binding cassette subfamily C member 1"/>
    <property type="match status" value="1"/>
</dbReference>
<dbReference type="PROSITE" id="PS50929">
    <property type="entry name" value="ABC_TM1F"/>
    <property type="match status" value="2"/>
</dbReference>
<feature type="domain" description="ABC transporter" evidence="17">
    <location>
        <begin position="614"/>
        <end position="837"/>
    </location>
</feature>
<evidence type="ECO:0000259" key="17">
    <source>
        <dbReference type="PROSITE" id="PS50893"/>
    </source>
</evidence>
<feature type="domain" description="ABC transmembrane type-1" evidence="18">
    <location>
        <begin position="947"/>
        <end position="1227"/>
    </location>
</feature>
<dbReference type="Proteomes" id="UP001151699">
    <property type="component" value="Chromosome A"/>
</dbReference>
<accession>A0A9Q0S709</accession>
<dbReference type="GO" id="GO:0000323">
    <property type="term" value="C:lytic vacuole"/>
    <property type="evidence" value="ECO:0007669"/>
    <property type="project" value="UniProtKB-ARBA"/>
</dbReference>
<keyword evidence="12 16" id="KW-1133">Transmembrane helix</keyword>
<evidence type="ECO:0000256" key="6">
    <source>
        <dbReference type="ARBA" id="ARBA00022554"/>
    </source>
</evidence>
<feature type="domain" description="ABC transporter" evidence="17">
    <location>
        <begin position="1264"/>
        <end position="1498"/>
    </location>
</feature>
<keyword evidence="6" id="KW-0926">Vacuole</keyword>
<dbReference type="CDD" id="cd03244">
    <property type="entry name" value="ABCC_MRP_domain2"/>
    <property type="match status" value="1"/>
</dbReference>
<comment type="caution">
    <text evidence="19">The sequence shown here is derived from an EMBL/GenBank/DDBJ whole genome shotgun (WGS) entry which is preliminary data.</text>
</comment>
<dbReference type="SUPFAM" id="SSF52540">
    <property type="entry name" value="P-loop containing nucleoside triphosphate hydrolases"/>
    <property type="match status" value="2"/>
</dbReference>
<evidence type="ECO:0000256" key="15">
    <source>
        <dbReference type="ARBA" id="ARBA00047523"/>
    </source>
</evidence>
<feature type="transmembrane region" description="Helical" evidence="16">
    <location>
        <begin position="411"/>
        <end position="433"/>
    </location>
</feature>
<dbReference type="EMBL" id="WJQU01000001">
    <property type="protein sequence ID" value="KAJ6647722.1"/>
    <property type="molecule type" value="Genomic_DNA"/>
</dbReference>
<evidence type="ECO:0000256" key="5">
    <source>
        <dbReference type="ARBA" id="ARBA00022475"/>
    </source>
</evidence>
<evidence type="ECO:0000256" key="14">
    <source>
        <dbReference type="ARBA" id="ARBA00024220"/>
    </source>
</evidence>
<dbReference type="PANTHER" id="PTHR24223">
    <property type="entry name" value="ATP-BINDING CASSETTE SUB-FAMILY C"/>
    <property type="match status" value="1"/>
</dbReference>
<feature type="transmembrane region" description="Helical" evidence="16">
    <location>
        <begin position="31"/>
        <end position="51"/>
    </location>
</feature>
<dbReference type="GO" id="GO:0015431">
    <property type="term" value="F:ABC-type glutathione S-conjugate transporter activity"/>
    <property type="evidence" value="ECO:0007669"/>
    <property type="project" value="UniProtKB-EC"/>
</dbReference>
<evidence type="ECO:0000256" key="8">
    <source>
        <dbReference type="ARBA" id="ARBA00022737"/>
    </source>
</evidence>
<feature type="transmembrane region" description="Helical" evidence="16">
    <location>
        <begin position="522"/>
        <end position="545"/>
    </location>
</feature>
<dbReference type="SMART" id="SM00382">
    <property type="entry name" value="AAA"/>
    <property type="match status" value="2"/>
</dbReference>
<dbReference type="Pfam" id="PF00664">
    <property type="entry name" value="ABC_membrane"/>
    <property type="match status" value="2"/>
</dbReference>
<feature type="transmembrane region" description="Helical" evidence="16">
    <location>
        <begin position="100"/>
        <end position="118"/>
    </location>
</feature>
<keyword evidence="8" id="KW-0677">Repeat</keyword>
<feature type="transmembrane region" description="Helical" evidence="16">
    <location>
        <begin position="338"/>
        <end position="360"/>
    </location>
</feature>
<comment type="catalytic activity">
    <reaction evidence="15">
        <text>leukotriene C4(in) + ATP + H2O = leukotriene C4(out) + ADP + phosphate + H(+)</text>
        <dbReference type="Rhea" id="RHEA:38963"/>
        <dbReference type="ChEBI" id="CHEBI:15377"/>
        <dbReference type="ChEBI" id="CHEBI:15378"/>
        <dbReference type="ChEBI" id="CHEBI:30616"/>
        <dbReference type="ChEBI" id="CHEBI:43474"/>
        <dbReference type="ChEBI" id="CHEBI:57973"/>
        <dbReference type="ChEBI" id="CHEBI:456216"/>
    </reaction>
    <physiologicalReaction direction="left-to-right" evidence="15">
        <dbReference type="Rhea" id="RHEA:38964"/>
    </physiologicalReaction>
</comment>
<feature type="domain" description="ABC transmembrane type-1" evidence="18">
    <location>
        <begin position="295"/>
        <end position="582"/>
    </location>
</feature>
<dbReference type="Gene3D" id="1.20.1560.10">
    <property type="entry name" value="ABC transporter type 1, transmembrane domain"/>
    <property type="match status" value="2"/>
</dbReference>
<dbReference type="GO" id="GO:0016887">
    <property type="term" value="F:ATP hydrolysis activity"/>
    <property type="evidence" value="ECO:0007669"/>
    <property type="project" value="InterPro"/>
</dbReference>
<evidence type="ECO:0000256" key="1">
    <source>
        <dbReference type="ARBA" id="ARBA00004128"/>
    </source>
</evidence>
<dbReference type="InterPro" id="IPR003439">
    <property type="entry name" value="ABC_transporter-like_ATP-bd"/>
</dbReference>
<dbReference type="Pfam" id="PF24357">
    <property type="entry name" value="TMD0_ABC"/>
    <property type="match status" value="1"/>
</dbReference>
<keyword evidence="10" id="KW-0067">ATP-binding</keyword>
<proteinExistence type="inferred from homology"/>
<organism evidence="19 20">
    <name type="scientific">Pseudolycoriella hygida</name>
    <dbReference type="NCBI Taxonomy" id="35572"/>
    <lineage>
        <taxon>Eukaryota</taxon>
        <taxon>Metazoa</taxon>
        <taxon>Ecdysozoa</taxon>
        <taxon>Arthropoda</taxon>
        <taxon>Hexapoda</taxon>
        <taxon>Insecta</taxon>
        <taxon>Pterygota</taxon>
        <taxon>Neoptera</taxon>
        <taxon>Endopterygota</taxon>
        <taxon>Diptera</taxon>
        <taxon>Nematocera</taxon>
        <taxon>Sciaroidea</taxon>
        <taxon>Sciaridae</taxon>
        <taxon>Pseudolycoriella</taxon>
    </lineage>
</organism>
<dbReference type="CDD" id="cd18595">
    <property type="entry name" value="ABC_6TM_MRP1_2_3_6_D1_like"/>
    <property type="match status" value="1"/>
</dbReference>
<dbReference type="InterPro" id="IPR005292">
    <property type="entry name" value="MRP"/>
</dbReference>
<dbReference type="PROSITE" id="PS50893">
    <property type="entry name" value="ABC_TRANSPORTER_2"/>
    <property type="match status" value="2"/>
</dbReference>
<comment type="subcellular location">
    <subcellularLocation>
        <location evidence="2">Cell membrane</location>
        <topology evidence="2">Multi-pass membrane protein</topology>
    </subcellularLocation>
    <subcellularLocation>
        <location evidence="1">Vacuole membrane</location>
        <topology evidence="1">Multi-pass membrane protein</topology>
    </subcellularLocation>
</comment>
<feature type="transmembrane region" description="Helical" evidence="16">
    <location>
        <begin position="987"/>
        <end position="1004"/>
    </location>
</feature>